<reference evidence="1" key="1">
    <citation type="submission" date="2021-05" db="EMBL/GenBank/DDBJ databases">
        <authorList>
            <person name="Scholz U."/>
            <person name="Mascher M."/>
            <person name="Fiebig A."/>
        </authorList>
    </citation>
    <scope>NUCLEOTIDE SEQUENCE [LARGE SCALE GENOMIC DNA]</scope>
</reference>
<accession>A0ACD6A5F3</accession>
<organism evidence="1 2">
    <name type="scientific">Avena sativa</name>
    <name type="common">Oat</name>
    <dbReference type="NCBI Taxonomy" id="4498"/>
    <lineage>
        <taxon>Eukaryota</taxon>
        <taxon>Viridiplantae</taxon>
        <taxon>Streptophyta</taxon>
        <taxon>Embryophyta</taxon>
        <taxon>Tracheophyta</taxon>
        <taxon>Spermatophyta</taxon>
        <taxon>Magnoliopsida</taxon>
        <taxon>Liliopsida</taxon>
        <taxon>Poales</taxon>
        <taxon>Poaceae</taxon>
        <taxon>BOP clade</taxon>
        <taxon>Pooideae</taxon>
        <taxon>Poodae</taxon>
        <taxon>Poeae</taxon>
        <taxon>Poeae Chloroplast Group 1 (Aveneae type)</taxon>
        <taxon>Aveninae</taxon>
        <taxon>Avena</taxon>
    </lineage>
</organism>
<evidence type="ECO:0000313" key="1">
    <source>
        <dbReference type="EnsemblPlants" id="AVESA.00010b.r2.7DG1340330.1.CDS"/>
    </source>
</evidence>
<proteinExistence type="predicted"/>
<name>A0ACD6A5F3_AVESA</name>
<reference evidence="1" key="2">
    <citation type="submission" date="2025-09" db="UniProtKB">
        <authorList>
            <consortium name="EnsemblPlants"/>
        </authorList>
    </citation>
    <scope>IDENTIFICATION</scope>
</reference>
<dbReference type="Proteomes" id="UP001732700">
    <property type="component" value="Chromosome 7D"/>
</dbReference>
<protein>
    <submittedName>
        <fullName evidence="1">Uncharacterized protein</fullName>
    </submittedName>
</protein>
<sequence length="578" mass="64450">MAEFALGLTKTAVEGTVSRVKSAIEEEAKLKVRVQNDLVFITGEFEMMQSFLYAASAERTENKVVQTWVRQVRNLAFDVEDCVELVLHLDNKSAWSWLWRLVPSCMAPLRPLDQAVAEIKQLKARVEDVSQRNTRYNLIGDSGGGGSISKLAVNVPSLSDQQQQETAAAAAKASSSAFSILTEVWEAAGKKRSGTGDLRKLINNGGNGLQVISVWGNYTSTVGDAAHLHLGTSSCVLGEVYNDPEICNEFRIRAWVKLMHPFNTHQFLNSLLTQFHASCHRLAENINAGKVEFQTVDDHLVKADILKRLNEHRYLVVLEDVFSVLEWDVIRMYLPDSNNGSRIVVSTQQLGLAISCTGKPYKVSELKSFSGGQSLCAFYHKRDDPPQRAREWMEKIELLGREQELQDLVGCLYCNPGVTSVWGIEGVGKSSLVRHLYHTEMLGLLRGRKEFGKFGWVNVTHPFDLTEFSKHALLDFHSDDLKAKEAVAIGMMEGQDPIQGCCKFLHREKCFFVIDGLQSTHDWDLIRAAFLSKPIKSNIVVITTEASVPKYCVDHKDQVLNILGLGSEAALSLLLKVI</sequence>
<evidence type="ECO:0000313" key="2">
    <source>
        <dbReference type="Proteomes" id="UP001732700"/>
    </source>
</evidence>
<keyword evidence="2" id="KW-1185">Reference proteome</keyword>
<dbReference type="EnsemblPlants" id="AVESA.00010b.r2.7DG1340330.1">
    <property type="protein sequence ID" value="AVESA.00010b.r2.7DG1340330.1.CDS"/>
    <property type="gene ID" value="AVESA.00010b.r2.7DG1340330"/>
</dbReference>